<organism evidence="5 6">
    <name type="scientific">Mycena chlorophos</name>
    <name type="common">Agaric fungus</name>
    <name type="synonym">Agaricus chlorophos</name>
    <dbReference type="NCBI Taxonomy" id="658473"/>
    <lineage>
        <taxon>Eukaryota</taxon>
        <taxon>Fungi</taxon>
        <taxon>Dikarya</taxon>
        <taxon>Basidiomycota</taxon>
        <taxon>Agaricomycotina</taxon>
        <taxon>Agaricomycetes</taxon>
        <taxon>Agaricomycetidae</taxon>
        <taxon>Agaricales</taxon>
        <taxon>Marasmiineae</taxon>
        <taxon>Mycenaceae</taxon>
        <taxon>Mycena</taxon>
    </lineage>
</organism>
<dbReference type="EMBL" id="JACAZE010000005">
    <property type="protein sequence ID" value="KAF7317029.1"/>
    <property type="molecule type" value="Genomic_DNA"/>
</dbReference>
<dbReference type="GO" id="GO:0008124">
    <property type="term" value="F:4-alpha-hydroxytetrahydrobiopterin dehydratase activity"/>
    <property type="evidence" value="ECO:0007669"/>
    <property type="project" value="UniProtKB-EC"/>
</dbReference>
<evidence type="ECO:0000256" key="3">
    <source>
        <dbReference type="ARBA" id="ARBA00013252"/>
    </source>
</evidence>
<evidence type="ECO:0000256" key="2">
    <source>
        <dbReference type="ARBA" id="ARBA00006472"/>
    </source>
</evidence>
<dbReference type="AlphaFoldDB" id="A0A8H6TGX6"/>
<dbReference type="EC" id="4.2.1.96" evidence="3"/>
<dbReference type="Gene3D" id="3.30.1360.20">
    <property type="entry name" value="Transcriptional coactivator/pterin dehydratase"/>
    <property type="match status" value="1"/>
</dbReference>
<proteinExistence type="inferred from homology"/>
<name>A0A8H6TGX6_MYCCL</name>
<dbReference type="SUPFAM" id="SSF55248">
    <property type="entry name" value="PCD-like"/>
    <property type="match status" value="1"/>
</dbReference>
<dbReference type="InterPro" id="IPR001533">
    <property type="entry name" value="Pterin_deHydtase"/>
</dbReference>
<dbReference type="OrthoDB" id="3263285at2759"/>
<comment type="similarity">
    <text evidence="2">Belongs to the pterin-4-alpha-carbinolamine dehydratase family.</text>
</comment>
<evidence type="ECO:0000256" key="4">
    <source>
        <dbReference type="ARBA" id="ARBA00023239"/>
    </source>
</evidence>
<evidence type="ECO:0000313" key="5">
    <source>
        <dbReference type="EMBL" id="KAF7317029.1"/>
    </source>
</evidence>
<dbReference type="InterPro" id="IPR036428">
    <property type="entry name" value="PCD_sf"/>
</dbReference>
<protein>
    <recommendedName>
        <fullName evidence="3">4a-hydroxytetrahydrobiopterin dehydratase</fullName>
        <ecNumber evidence="3">4.2.1.96</ecNumber>
    </recommendedName>
</protein>
<keyword evidence="4" id="KW-0456">Lyase</keyword>
<dbReference type="GO" id="GO:0006729">
    <property type="term" value="P:tetrahydrobiopterin biosynthetic process"/>
    <property type="evidence" value="ECO:0007669"/>
    <property type="project" value="InterPro"/>
</dbReference>
<comment type="caution">
    <text evidence="5">The sequence shown here is derived from an EMBL/GenBank/DDBJ whole genome shotgun (WGS) entry which is preliminary data.</text>
</comment>
<sequence length="159" mass="17872">MAALRVASKVKGWPTPWLTQHDAESFLTPLLNRGWRIIQIEPEKPTAGLARQFRFERPNVATAFTSDILQLCASENHHPQWLKMHNSAKHSTVQICTTTHSALDTLRNVVCPGITLRDVRFAALLASLPSAPVDDELVAYSMDWAQFDAKIRRWAELGS</sequence>
<dbReference type="Proteomes" id="UP000613580">
    <property type="component" value="Unassembled WGS sequence"/>
</dbReference>
<gene>
    <name evidence="5" type="ORF">HMN09_00437400</name>
</gene>
<reference evidence="5" key="1">
    <citation type="submission" date="2020-05" db="EMBL/GenBank/DDBJ databases">
        <title>Mycena genomes resolve the evolution of fungal bioluminescence.</title>
        <authorList>
            <person name="Tsai I.J."/>
        </authorList>
    </citation>
    <scope>NUCLEOTIDE SEQUENCE</scope>
    <source>
        <strain evidence="5">110903Hualien_Pintung</strain>
    </source>
</reference>
<evidence type="ECO:0000313" key="6">
    <source>
        <dbReference type="Proteomes" id="UP000613580"/>
    </source>
</evidence>
<keyword evidence="6" id="KW-1185">Reference proteome</keyword>
<evidence type="ECO:0000256" key="1">
    <source>
        <dbReference type="ARBA" id="ARBA00001554"/>
    </source>
</evidence>
<comment type="catalytic activity">
    <reaction evidence="1">
        <text>(4aS,6R)-4a-hydroxy-L-erythro-5,6,7,8-tetrahydrobiopterin = (6R)-L-erythro-6,7-dihydrobiopterin + H2O</text>
        <dbReference type="Rhea" id="RHEA:11920"/>
        <dbReference type="ChEBI" id="CHEBI:15377"/>
        <dbReference type="ChEBI" id="CHEBI:15642"/>
        <dbReference type="ChEBI" id="CHEBI:43120"/>
        <dbReference type="EC" id="4.2.1.96"/>
    </reaction>
</comment>
<accession>A0A8H6TGX6</accession>
<dbReference type="Pfam" id="PF01329">
    <property type="entry name" value="Pterin_4a"/>
    <property type="match status" value="1"/>
</dbReference>